<dbReference type="Proteomes" id="UP000267096">
    <property type="component" value="Unassembled WGS sequence"/>
</dbReference>
<evidence type="ECO:0000313" key="1">
    <source>
        <dbReference type="EMBL" id="VDK26140.1"/>
    </source>
</evidence>
<sequence length="104" mass="11968">MQKRSGNDEHVTFFADDVWPELTAEERQQRVKELGEFLQTLPTASITRETADGRYVESRIISEIERRTQLVCAAASKDVLHKRLALKPSAVYRVSICYCFDIFS</sequence>
<dbReference type="AlphaFoldDB" id="A0A0M3JEJ9"/>
<evidence type="ECO:0000313" key="3">
    <source>
        <dbReference type="WBParaSite" id="ASIM_0000604501-mRNA-1"/>
    </source>
</evidence>
<name>A0A0M3JEJ9_ANISI</name>
<protein>
    <submittedName>
        <fullName evidence="1 3">Uncharacterized protein</fullName>
    </submittedName>
</protein>
<proteinExistence type="predicted"/>
<accession>A0A0M3JEJ9</accession>
<dbReference type="EMBL" id="UYRR01011892">
    <property type="protein sequence ID" value="VDK26140.1"/>
    <property type="molecule type" value="Genomic_DNA"/>
</dbReference>
<dbReference type="OrthoDB" id="5857516at2759"/>
<dbReference type="WBParaSite" id="ASIM_0000604501-mRNA-1">
    <property type="protein sequence ID" value="ASIM_0000604501-mRNA-1"/>
    <property type="gene ID" value="ASIM_0000604501"/>
</dbReference>
<reference evidence="3" key="1">
    <citation type="submission" date="2017-02" db="UniProtKB">
        <authorList>
            <consortium name="WormBaseParasite"/>
        </authorList>
    </citation>
    <scope>IDENTIFICATION</scope>
</reference>
<keyword evidence="2" id="KW-1185">Reference proteome</keyword>
<gene>
    <name evidence="1" type="ORF">ASIM_LOCUS5833</name>
</gene>
<evidence type="ECO:0000313" key="2">
    <source>
        <dbReference type="Proteomes" id="UP000267096"/>
    </source>
</evidence>
<reference evidence="1 2" key="2">
    <citation type="submission" date="2018-11" db="EMBL/GenBank/DDBJ databases">
        <authorList>
            <consortium name="Pathogen Informatics"/>
        </authorList>
    </citation>
    <scope>NUCLEOTIDE SEQUENCE [LARGE SCALE GENOMIC DNA]</scope>
</reference>
<organism evidence="3">
    <name type="scientific">Anisakis simplex</name>
    <name type="common">Herring worm</name>
    <dbReference type="NCBI Taxonomy" id="6269"/>
    <lineage>
        <taxon>Eukaryota</taxon>
        <taxon>Metazoa</taxon>
        <taxon>Ecdysozoa</taxon>
        <taxon>Nematoda</taxon>
        <taxon>Chromadorea</taxon>
        <taxon>Rhabditida</taxon>
        <taxon>Spirurina</taxon>
        <taxon>Ascaridomorpha</taxon>
        <taxon>Ascaridoidea</taxon>
        <taxon>Anisakidae</taxon>
        <taxon>Anisakis</taxon>
        <taxon>Anisakis simplex complex</taxon>
    </lineage>
</organism>